<dbReference type="Gene3D" id="2.130.10.30">
    <property type="entry name" value="Regulator of chromosome condensation 1/beta-lactamase-inhibitor protein II"/>
    <property type="match status" value="2"/>
</dbReference>
<reference evidence="3" key="1">
    <citation type="journal article" date="2016" name="Nat. Commun.">
        <title>The Gonium pectorale genome demonstrates co-option of cell cycle regulation during the evolution of multicellularity.</title>
        <authorList>
            <person name="Hanschen E.R."/>
            <person name="Marriage T.N."/>
            <person name="Ferris P.J."/>
            <person name="Hamaji T."/>
            <person name="Toyoda A."/>
            <person name="Fujiyama A."/>
            <person name="Neme R."/>
            <person name="Noguchi H."/>
            <person name="Minakuchi Y."/>
            <person name="Suzuki M."/>
            <person name="Kawai-Toyooka H."/>
            <person name="Smith D.R."/>
            <person name="Sparks H."/>
            <person name="Anderson J."/>
            <person name="Bakaric R."/>
            <person name="Luria V."/>
            <person name="Karger A."/>
            <person name="Kirschner M.W."/>
            <person name="Durand P.M."/>
            <person name="Michod R.E."/>
            <person name="Nozaki H."/>
            <person name="Olson B.J."/>
        </authorList>
    </citation>
    <scope>NUCLEOTIDE SEQUENCE [LARGE SCALE GENOMIC DNA]</scope>
    <source>
        <strain evidence="3">NIES-2863</strain>
    </source>
</reference>
<dbReference type="SUPFAM" id="SSF50985">
    <property type="entry name" value="RCC1/BLIP-II"/>
    <property type="match status" value="1"/>
</dbReference>
<proteinExistence type="predicted"/>
<evidence type="ECO:0000256" key="1">
    <source>
        <dbReference type="PROSITE-ProRule" id="PRU00235"/>
    </source>
</evidence>
<feature type="repeat" description="RCC1" evidence="1">
    <location>
        <begin position="166"/>
        <end position="214"/>
    </location>
</feature>
<dbReference type="EMBL" id="LSYV01000006">
    <property type="protein sequence ID" value="KXZ54051.1"/>
    <property type="molecule type" value="Genomic_DNA"/>
</dbReference>
<gene>
    <name evidence="2" type="ORF">GPECTOR_5g16</name>
</gene>
<organism evidence="2 3">
    <name type="scientific">Gonium pectorale</name>
    <name type="common">Green alga</name>
    <dbReference type="NCBI Taxonomy" id="33097"/>
    <lineage>
        <taxon>Eukaryota</taxon>
        <taxon>Viridiplantae</taxon>
        <taxon>Chlorophyta</taxon>
        <taxon>core chlorophytes</taxon>
        <taxon>Chlorophyceae</taxon>
        <taxon>CS clade</taxon>
        <taxon>Chlamydomonadales</taxon>
        <taxon>Volvocaceae</taxon>
        <taxon>Gonium</taxon>
    </lineage>
</organism>
<dbReference type="GO" id="GO:0005737">
    <property type="term" value="C:cytoplasm"/>
    <property type="evidence" value="ECO:0007669"/>
    <property type="project" value="TreeGrafter"/>
</dbReference>
<dbReference type="Proteomes" id="UP000075714">
    <property type="component" value="Unassembled WGS sequence"/>
</dbReference>
<dbReference type="InterPro" id="IPR000408">
    <property type="entry name" value="Reg_chr_condens"/>
</dbReference>
<keyword evidence="3" id="KW-1185">Reference proteome</keyword>
<evidence type="ECO:0000313" key="2">
    <source>
        <dbReference type="EMBL" id="KXZ54051.1"/>
    </source>
</evidence>
<name>A0A150GW25_GONPE</name>
<dbReference type="InterPro" id="IPR009091">
    <property type="entry name" value="RCC1/BLIP-II"/>
</dbReference>
<dbReference type="GO" id="GO:0005085">
    <property type="term" value="F:guanyl-nucleotide exchange factor activity"/>
    <property type="evidence" value="ECO:0007669"/>
    <property type="project" value="TreeGrafter"/>
</dbReference>
<dbReference type="STRING" id="33097.A0A150GW25"/>
<comment type="caution">
    <text evidence="2">The sequence shown here is derived from an EMBL/GenBank/DDBJ whole genome shotgun (WGS) entry which is preliminary data.</text>
</comment>
<dbReference type="PROSITE" id="PS50012">
    <property type="entry name" value="RCC1_3"/>
    <property type="match status" value="1"/>
</dbReference>
<evidence type="ECO:0000313" key="3">
    <source>
        <dbReference type="Proteomes" id="UP000075714"/>
    </source>
</evidence>
<dbReference type="OrthoDB" id="535541at2759"/>
<sequence length="316" mass="32277">MDIPPEANSSVWAVSGGGFHSMAIYGPKRRVVEWPPVNVEGDPRANGTLRGPPAGLTDVVAVAAGQDHSLALRRGGKVVMWTRRLSGGDADVLPRHIARANVRAISAAQGGGPFSLFLLRNGSVIEWPVRNYSAHYVARPDALLASGRVKAVAAGWEHALALLDNGTVVAWGGRRVSASGPSNSIKSVTVPPAAQANVVAIAAGRAHSLALLANGSVVAWGTPLYSSSGASCAAESCKRSPPPPAGPNGVPAVALSGVKAIAAGRDIAVALLPGGRVFVWGPTYFGLYLHVVPPEAESGVIAIAGGSSWWLAVKGS</sequence>
<accession>A0A150GW25</accession>
<dbReference type="AlphaFoldDB" id="A0A150GW25"/>
<dbReference type="InterPro" id="IPR051553">
    <property type="entry name" value="Ran_GTPase-activating"/>
</dbReference>
<dbReference type="PROSITE" id="PS00626">
    <property type="entry name" value="RCC1_2"/>
    <property type="match status" value="2"/>
</dbReference>
<protein>
    <submittedName>
        <fullName evidence="2">Uncharacterized protein</fullName>
    </submittedName>
</protein>
<dbReference type="PANTHER" id="PTHR45982:SF1">
    <property type="entry name" value="REGULATOR OF CHROMOSOME CONDENSATION"/>
    <property type="match status" value="1"/>
</dbReference>
<dbReference type="Pfam" id="PF13540">
    <property type="entry name" value="RCC1_2"/>
    <property type="match status" value="3"/>
</dbReference>
<dbReference type="PANTHER" id="PTHR45982">
    <property type="entry name" value="REGULATOR OF CHROMOSOME CONDENSATION"/>
    <property type="match status" value="1"/>
</dbReference>